<evidence type="ECO:0008006" key="4">
    <source>
        <dbReference type="Google" id="ProtNLM"/>
    </source>
</evidence>
<feature type="compositionally biased region" description="Low complexity" evidence="1">
    <location>
        <begin position="629"/>
        <end position="660"/>
    </location>
</feature>
<evidence type="ECO:0000313" key="2">
    <source>
        <dbReference type="EMBL" id="MBL7628616.1"/>
    </source>
</evidence>
<keyword evidence="3" id="KW-1185">Reference proteome</keyword>
<dbReference type="Proteomes" id="UP000604475">
    <property type="component" value="Unassembled WGS sequence"/>
</dbReference>
<name>A0A937RMI6_9ACTN</name>
<feature type="compositionally biased region" description="Low complexity" evidence="1">
    <location>
        <begin position="375"/>
        <end position="386"/>
    </location>
</feature>
<proteinExistence type="predicted"/>
<protein>
    <recommendedName>
        <fullName evidence="4">Fibronectin type-III domain-containing protein</fullName>
    </recommendedName>
</protein>
<dbReference type="AlphaFoldDB" id="A0A937RMI6"/>
<organism evidence="2 3">
    <name type="scientific">Frankia nepalensis</name>
    <dbReference type="NCBI Taxonomy" id="1836974"/>
    <lineage>
        <taxon>Bacteria</taxon>
        <taxon>Bacillati</taxon>
        <taxon>Actinomycetota</taxon>
        <taxon>Actinomycetes</taxon>
        <taxon>Frankiales</taxon>
        <taxon>Frankiaceae</taxon>
        <taxon>Frankia</taxon>
    </lineage>
</organism>
<dbReference type="EMBL" id="JAEACQ010000193">
    <property type="protein sequence ID" value="MBL7628616.1"/>
    <property type="molecule type" value="Genomic_DNA"/>
</dbReference>
<evidence type="ECO:0000256" key="1">
    <source>
        <dbReference type="SAM" id="MobiDB-lite"/>
    </source>
</evidence>
<comment type="caution">
    <text evidence="2">The sequence shown here is derived from an EMBL/GenBank/DDBJ whole genome shotgun (WGS) entry which is preliminary data.</text>
</comment>
<gene>
    <name evidence="2" type="ORF">I7412_15940</name>
</gene>
<dbReference type="RefSeq" id="WP_203002444.1">
    <property type="nucleotide sequence ID" value="NZ_JADWYU010000220.1"/>
</dbReference>
<evidence type="ECO:0000313" key="3">
    <source>
        <dbReference type="Proteomes" id="UP000604475"/>
    </source>
</evidence>
<sequence length="781" mass="82910">MRPFDANDYRSRVLGPIHARGGVEYSDPFEVYDIPLDEAATLADTAVAAQIDAVWAFWQRSRDHPRYRGVILGLLTHHDELSEALRTRASRTELAERVRLARSEREGERFKTLDAAAARLVERFGGLPEDKIAGLRAIAAAAGVSDAEFEARIAHHKRLGAGAPASTGRRQVPAEVFRQVRADLEELGRIVGEDAPRSLFELLGISPGADRETIRAVREETAARNRARRPDRRRALIDDLLAAVTTLLVDGDPEAYLDALAAAAAQVLRPRLKAALLVEDRLTPDDARTLVKLARDEGLDPARATALVRSLAREEGLDEAAVAAALGGAAEPRTQPRPAAPVTSTPTPAPTPRTEPRPLPAPTPRVEPRPPARPGPGTTGARPGHPGWQEVLAQARAALEAGTPIAASDGRALAQELAGGALPPIRQLGEEIEAAVRRSIEWWAQLVRAVADGRLEQASRLAESLARTGRDVPGPEGAELAEVTARIEERLRQAAELVASAPAGGPSERAAVALAALELVTDSVAARALLAESLAPPSALAVTRGSGAVEVRWAPSPTPGVRYRVTRIGADGSARTVGSTEATYIEDGGVRAGADLPGYEVRAGVGDIWSRPAVWPQVVEPEPEPPAVPVAEPAADPAERPAAGALAEPPVSPATATDPDAGADDDERTRLLTRTPADALEPARDLAVVAGRLRWVWPDGCTEVFVVWRPDAPPIAANDPAAQSRKVTNTRYELDDGFALPAARPLHVAVFGCLRDPAGRLVVASLAAAPARRYLPARDRL</sequence>
<feature type="region of interest" description="Disordered" evidence="1">
    <location>
        <begin position="620"/>
        <end position="666"/>
    </location>
</feature>
<accession>A0A937RMI6</accession>
<feature type="region of interest" description="Disordered" evidence="1">
    <location>
        <begin position="327"/>
        <end position="386"/>
    </location>
</feature>
<feature type="compositionally biased region" description="Pro residues" evidence="1">
    <location>
        <begin position="347"/>
        <end position="374"/>
    </location>
</feature>
<reference evidence="2" key="1">
    <citation type="submission" date="2020-12" db="EMBL/GenBank/DDBJ databases">
        <title>Genomic characterization of non-nitrogen-fixing Frankia strains.</title>
        <authorList>
            <person name="Carlos-Shanley C."/>
            <person name="Guerra T."/>
            <person name="Hahn D."/>
        </authorList>
    </citation>
    <scope>NUCLEOTIDE SEQUENCE</scope>
    <source>
        <strain evidence="2">CN6</strain>
    </source>
</reference>
<feature type="compositionally biased region" description="Low complexity" evidence="1">
    <location>
        <begin position="327"/>
        <end position="346"/>
    </location>
</feature>